<proteinExistence type="predicted"/>
<reference evidence="3" key="1">
    <citation type="journal article" date="2019" name="Int. J. Syst. Evol. Microbiol.">
        <title>The Global Catalogue of Microorganisms (GCM) 10K type strain sequencing project: providing services to taxonomists for standard genome sequencing and annotation.</title>
        <authorList>
            <consortium name="The Broad Institute Genomics Platform"/>
            <consortium name="The Broad Institute Genome Sequencing Center for Infectious Disease"/>
            <person name="Wu L."/>
            <person name="Ma J."/>
        </authorList>
    </citation>
    <scope>NUCLEOTIDE SEQUENCE [LARGE SCALE GENOMIC DNA]</scope>
    <source>
        <strain evidence="3">JCM 17085</strain>
    </source>
</reference>
<sequence>MKKTILKITLAFLSVILLTSCSKKDNKDPSVQTSVTLDSKSVSLHYDESHQFSLLGSGNITTSSYNWISSDVAVGIIDATGKFTAKKIGTATIKAVKGNDSFEAQVTVLPYSTICKEPFWNFNDDIAATKAKESRTLVGQSSTVLMYSGENGKIRNIEYMYGDNSKMSSAAILFDGSTAVIEEAAKFFKERYAYVGEESDVYFYSDNKNVAIGITIDKTLGFIAIYIPYTSNGNTNSLNLKTISGILKTAKKIQ</sequence>
<evidence type="ECO:0000313" key="2">
    <source>
        <dbReference type="EMBL" id="GAA4093062.1"/>
    </source>
</evidence>
<keyword evidence="3" id="KW-1185">Reference proteome</keyword>
<dbReference type="Proteomes" id="UP001500841">
    <property type="component" value="Unassembled WGS sequence"/>
</dbReference>
<dbReference type="InterPro" id="IPR003343">
    <property type="entry name" value="Big_2"/>
</dbReference>
<dbReference type="PROSITE" id="PS51257">
    <property type="entry name" value="PROKAR_LIPOPROTEIN"/>
    <property type="match status" value="1"/>
</dbReference>
<organism evidence="2 3">
    <name type="scientific">Mucilaginibacter panaciglaebae</name>
    <dbReference type="NCBI Taxonomy" id="502331"/>
    <lineage>
        <taxon>Bacteria</taxon>
        <taxon>Pseudomonadati</taxon>
        <taxon>Bacteroidota</taxon>
        <taxon>Sphingobacteriia</taxon>
        <taxon>Sphingobacteriales</taxon>
        <taxon>Sphingobacteriaceae</taxon>
        <taxon>Mucilaginibacter</taxon>
    </lineage>
</organism>
<accession>A0ABP7WP51</accession>
<name>A0ABP7WP51_9SPHI</name>
<protein>
    <recommendedName>
        <fullName evidence="1">BIG2 domain-containing protein</fullName>
    </recommendedName>
</protein>
<dbReference type="SMART" id="SM00635">
    <property type="entry name" value="BID_2"/>
    <property type="match status" value="1"/>
</dbReference>
<evidence type="ECO:0000313" key="3">
    <source>
        <dbReference type="Proteomes" id="UP001500841"/>
    </source>
</evidence>
<feature type="domain" description="BIG2" evidence="1">
    <location>
        <begin position="31"/>
        <end position="107"/>
    </location>
</feature>
<comment type="caution">
    <text evidence="2">The sequence shown here is derived from an EMBL/GenBank/DDBJ whole genome shotgun (WGS) entry which is preliminary data.</text>
</comment>
<dbReference type="Gene3D" id="2.60.40.1080">
    <property type="match status" value="1"/>
</dbReference>
<dbReference type="SUPFAM" id="SSF49373">
    <property type="entry name" value="Invasin/intimin cell-adhesion fragments"/>
    <property type="match status" value="1"/>
</dbReference>
<dbReference type="EMBL" id="BAABCV010000004">
    <property type="protein sequence ID" value="GAA4093062.1"/>
    <property type="molecule type" value="Genomic_DNA"/>
</dbReference>
<dbReference type="Pfam" id="PF02368">
    <property type="entry name" value="Big_2"/>
    <property type="match status" value="1"/>
</dbReference>
<evidence type="ECO:0000259" key="1">
    <source>
        <dbReference type="SMART" id="SM00635"/>
    </source>
</evidence>
<dbReference type="InterPro" id="IPR008964">
    <property type="entry name" value="Invasin/intimin_cell_adhesion"/>
</dbReference>
<dbReference type="RefSeq" id="WP_345102297.1">
    <property type="nucleotide sequence ID" value="NZ_BAABCV010000004.1"/>
</dbReference>
<gene>
    <name evidence="2" type="ORF">GCM10022392_14340</name>
</gene>